<organism evidence="2">
    <name type="scientific">Sesamum angustifolium</name>
    <dbReference type="NCBI Taxonomy" id="2727405"/>
    <lineage>
        <taxon>Eukaryota</taxon>
        <taxon>Viridiplantae</taxon>
        <taxon>Streptophyta</taxon>
        <taxon>Embryophyta</taxon>
        <taxon>Tracheophyta</taxon>
        <taxon>Spermatophyta</taxon>
        <taxon>Magnoliopsida</taxon>
        <taxon>eudicotyledons</taxon>
        <taxon>Gunneridae</taxon>
        <taxon>Pentapetalae</taxon>
        <taxon>asterids</taxon>
        <taxon>lamiids</taxon>
        <taxon>Lamiales</taxon>
        <taxon>Pedaliaceae</taxon>
        <taxon>Sesamum</taxon>
    </lineage>
</organism>
<gene>
    <name evidence="2" type="ORF">Sangu_1775500</name>
</gene>
<dbReference type="Pfam" id="PF07714">
    <property type="entry name" value="PK_Tyr_Ser-Thr"/>
    <property type="match status" value="1"/>
</dbReference>
<dbReference type="Gene3D" id="1.10.510.10">
    <property type="entry name" value="Transferase(Phosphotransferase) domain 1"/>
    <property type="match status" value="1"/>
</dbReference>
<keyword evidence="2" id="KW-0418">Kinase</keyword>
<dbReference type="InterPro" id="IPR000719">
    <property type="entry name" value="Prot_kinase_dom"/>
</dbReference>
<keyword evidence="2" id="KW-0675">Receptor</keyword>
<dbReference type="GO" id="GO:0004672">
    <property type="term" value="F:protein kinase activity"/>
    <property type="evidence" value="ECO:0007669"/>
    <property type="project" value="InterPro"/>
</dbReference>
<protein>
    <submittedName>
        <fullName evidence="2">Leucine-rich repeat receptor-like protein kinase</fullName>
    </submittedName>
</protein>
<dbReference type="InterPro" id="IPR001245">
    <property type="entry name" value="Ser-Thr/Tyr_kinase_cat_dom"/>
</dbReference>
<evidence type="ECO:0000313" key="2">
    <source>
        <dbReference type="EMBL" id="KAL0326975.1"/>
    </source>
</evidence>
<dbReference type="AlphaFoldDB" id="A0AAW2M639"/>
<dbReference type="PROSITE" id="PS50011">
    <property type="entry name" value="PROTEIN_KINASE_DOM"/>
    <property type="match status" value="1"/>
</dbReference>
<dbReference type="InterPro" id="IPR050994">
    <property type="entry name" value="At_inactive_RLKs"/>
</dbReference>
<dbReference type="GO" id="GO:0005524">
    <property type="term" value="F:ATP binding"/>
    <property type="evidence" value="ECO:0007669"/>
    <property type="project" value="InterPro"/>
</dbReference>
<feature type="domain" description="Protein kinase" evidence="1">
    <location>
        <begin position="1"/>
        <end position="103"/>
    </location>
</feature>
<keyword evidence="2" id="KW-0808">Transferase</keyword>
<reference evidence="2" key="2">
    <citation type="journal article" date="2024" name="Plant">
        <title>Genomic evolution and insights into agronomic trait innovations of Sesamum species.</title>
        <authorList>
            <person name="Miao H."/>
            <person name="Wang L."/>
            <person name="Qu L."/>
            <person name="Liu H."/>
            <person name="Sun Y."/>
            <person name="Le M."/>
            <person name="Wang Q."/>
            <person name="Wei S."/>
            <person name="Zheng Y."/>
            <person name="Lin W."/>
            <person name="Duan Y."/>
            <person name="Cao H."/>
            <person name="Xiong S."/>
            <person name="Wang X."/>
            <person name="Wei L."/>
            <person name="Li C."/>
            <person name="Ma Q."/>
            <person name="Ju M."/>
            <person name="Zhao R."/>
            <person name="Li G."/>
            <person name="Mu C."/>
            <person name="Tian Q."/>
            <person name="Mei H."/>
            <person name="Zhang T."/>
            <person name="Gao T."/>
            <person name="Zhang H."/>
        </authorList>
    </citation>
    <scope>NUCLEOTIDE SEQUENCE</scope>
    <source>
        <strain evidence="2">G01</strain>
    </source>
</reference>
<sequence>MPEYPISASLFLHRRLSVPKTNGYRAPEAALDGRKLTQKSDVYSFGVLLLELLTGKCPSITDMSGPGSGYSGVVDLPRWVQSVVREEWTAEVFEIGANEVRRH</sequence>
<comment type="caution">
    <text evidence="2">The sequence shown here is derived from an EMBL/GenBank/DDBJ whole genome shotgun (WGS) entry which is preliminary data.</text>
</comment>
<accession>A0AAW2M639</accession>
<dbReference type="PANTHER" id="PTHR48010:SF90">
    <property type="entry name" value="OS07G0574100 PROTEIN"/>
    <property type="match status" value="1"/>
</dbReference>
<proteinExistence type="predicted"/>
<reference evidence="2" key="1">
    <citation type="submission" date="2020-06" db="EMBL/GenBank/DDBJ databases">
        <authorList>
            <person name="Li T."/>
            <person name="Hu X."/>
            <person name="Zhang T."/>
            <person name="Song X."/>
            <person name="Zhang H."/>
            <person name="Dai N."/>
            <person name="Sheng W."/>
            <person name="Hou X."/>
            <person name="Wei L."/>
        </authorList>
    </citation>
    <scope>NUCLEOTIDE SEQUENCE</scope>
    <source>
        <strain evidence="2">G01</strain>
        <tissue evidence="2">Leaf</tissue>
    </source>
</reference>
<evidence type="ECO:0000259" key="1">
    <source>
        <dbReference type="PROSITE" id="PS50011"/>
    </source>
</evidence>
<name>A0AAW2M639_9LAMI</name>
<dbReference type="EMBL" id="JACGWK010000011">
    <property type="protein sequence ID" value="KAL0326975.1"/>
    <property type="molecule type" value="Genomic_DNA"/>
</dbReference>
<dbReference type="SUPFAM" id="SSF56112">
    <property type="entry name" value="Protein kinase-like (PK-like)"/>
    <property type="match status" value="1"/>
</dbReference>
<dbReference type="InterPro" id="IPR011009">
    <property type="entry name" value="Kinase-like_dom_sf"/>
</dbReference>
<dbReference type="PANTHER" id="PTHR48010">
    <property type="entry name" value="OS05G0588300 PROTEIN"/>
    <property type="match status" value="1"/>
</dbReference>